<dbReference type="EMBL" id="CYXY01000012">
    <property type="protein sequence ID" value="CUN02893.1"/>
    <property type="molecule type" value="Genomic_DNA"/>
</dbReference>
<protein>
    <recommendedName>
        <fullName evidence="4">DUF5626 domain-containing protein</fullName>
    </recommendedName>
</protein>
<organism evidence="2 3">
    <name type="scientific">Anaerostipes hadrus</name>
    <dbReference type="NCBI Taxonomy" id="649756"/>
    <lineage>
        <taxon>Bacteria</taxon>
        <taxon>Bacillati</taxon>
        <taxon>Bacillota</taxon>
        <taxon>Clostridia</taxon>
        <taxon>Lachnospirales</taxon>
        <taxon>Lachnospiraceae</taxon>
        <taxon>Anaerostipes</taxon>
    </lineage>
</organism>
<gene>
    <name evidence="2" type="ORF">ERS852571_02076</name>
</gene>
<dbReference type="RefSeq" id="WP_155511634.1">
    <property type="nucleotide sequence ID" value="NZ_CP193929.1"/>
</dbReference>
<feature type="signal peptide" evidence="1">
    <location>
        <begin position="1"/>
        <end position="23"/>
    </location>
</feature>
<dbReference type="Proteomes" id="UP000095553">
    <property type="component" value="Unassembled WGS sequence"/>
</dbReference>
<evidence type="ECO:0008006" key="4">
    <source>
        <dbReference type="Google" id="ProtNLM"/>
    </source>
</evidence>
<evidence type="ECO:0000256" key="1">
    <source>
        <dbReference type="SAM" id="SignalP"/>
    </source>
</evidence>
<keyword evidence="1" id="KW-0732">Signal</keyword>
<feature type="chain" id="PRO_5008012379" description="DUF5626 domain-containing protein" evidence="1">
    <location>
        <begin position="24"/>
        <end position="158"/>
    </location>
</feature>
<proteinExistence type="predicted"/>
<accession>A0A173TJ84</accession>
<sequence length="158" mass="17177">MKKTLILLFSFLFIFASTFPVKASEIQSINSTNIIEIFDDGSYIESSTEENIIATLSRSSSTKSAKRTYTYKASSGKILWTITVTGTFTYNGSSSSCTKASVSTTCPSITFKLASKSATKHNSTATATASFKQYNDSVYLRTITRSVSISCDKSGKLK</sequence>
<evidence type="ECO:0000313" key="2">
    <source>
        <dbReference type="EMBL" id="CUN02893.1"/>
    </source>
</evidence>
<name>A0A173TJ84_ANAHA</name>
<evidence type="ECO:0000313" key="3">
    <source>
        <dbReference type="Proteomes" id="UP000095553"/>
    </source>
</evidence>
<reference evidence="2 3" key="1">
    <citation type="submission" date="2015-09" db="EMBL/GenBank/DDBJ databases">
        <authorList>
            <consortium name="Pathogen Informatics"/>
        </authorList>
    </citation>
    <scope>NUCLEOTIDE SEQUENCE [LARGE SCALE GENOMIC DNA]</scope>
    <source>
        <strain evidence="2 3">2789STDY5834959</strain>
    </source>
</reference>
<dbReference type="AlphaFoldDB" id="A0A173TJ84"/>